<feature type="region of interest" description="Disordered" evidence="1">
    <location>
        <begin position="100"/>
        <end position="172"/>
    </location>
</feature>
<dbReference type="Proteomes" id="UP001165080">
    <property type="component" value="Unassembled WGS sequence"/>
</dbReference>
<name>A0A9W6F2I5_9CHLO</name>
<feature type="compositionally biased region" description="Basic and acidic residues" evidence="1">
    <location>
        <begin position="119"/>
        <end position="140"/>
    </location>
</feature>
<protein>
    <submittedName>
        <fullName evidence="2">Uncharacterized protein</fullName>
    </submittedName>
</protein>
<evidence type="ECO:0000313" key="3">
    <source>
        <dbReference type="Proteomes" id="UP001165080"/>
    </source>
</evidence>
<accession>A0A9W6F2I5</accession>
<dbReference type="EMBL" id="BRXU01000007">
    <property type="protein sequence ID" value="GLC53400.1"/>
    <property type="molecule type" value="Genomic_DNA"/>
</dbReference>
<dbReference type="AlphaFoldDB" id="A0A9W6F2I5"/>
<proteinExistence type="predicted"/>
<evidence type="ECO:0000313" key="2">
    <source>
        <dbReference type="EMBL" id="GLC53400.1"/>
    </source>
</evidence>
<feature type="compositionally biased region" description="Pro residues" evidence="1">
    <location>
        <begin position="24"/>
        <end position="39"/>
    </location>
</feature>
<feature type="compositionally biased region" description="Gly residues" evidence="1">
    <location>
        <begin position="1"/>
        <end position="10"/>
    </location>
</feature>
<feature type="compositionally biased region" description="Gly residues" evidence="1">
    <location>
        <begin position="144"/>
        <end position="154"/>
    </location>
</feature>
<gene>
    <name evidence="2" type="primary">PLESTBF000374</name>
    <name evidence="2" type="ORF">PLESTB_000740800</name>
</gene>
<feature type="region of interest" description="Disordered" evidence="1">
    <location>
        <begin position="1"/>
        <end position="74"/>
    </location>
</feature>
<keyword evidence="3" id="KW-1185">Reference proteome</keyword>
<organism evidence="2 3">
    <name type="scientific">Pleodorina starrii</name>
    <dbReference type="NCBI Taxonomy" id="330485"/>
    <lineage>
        <taxon>Eukaryota</taxon>
        <taxon>Viridiplantae</taxon>
        <taxon>Chlorophyta</taxon>
        <taxon>core chlorophytes</taxon>
        <taxon>Chlorophyceae</taxon>
        <taxon>CS clade</taxon>
        <taxon>Chlamydomonadales</taxon>
        <taxon>Volvocaceae</taxon>
        <taxon>Pleodorina</taxon>
    </lineage>
</organism>
<reference evidence="2 3" key="1">
    <citation type="journal article" date="2023" name="Commun. Biol.">
        <title>Reorganization of the ancestral sex-determining regions during the evolution of trioecy in Pleodorina starrii.</title>
        <authorList>
            <person name="Takahashi K."/>
            <person name="Suzuki S."/>
            <person name="Kawai-Toyooka H."/>
            <person name="Yamamoto K."/>
            <person name="Hamaji T."/>
            <person name="Ootsuki R."/>
            <person name="Yamaguchi H."/>
            <person name="Kawachi M."/>
            <person name="Higashiyama T."/>
            <person name="Nozaki H."/>
        </authorList>
    </citation>
    <scope>NUCLEOTIDE SEQUENCE [LARGE SCALE GENOMIC DNA]</scope>
    <source>
        <strain evidence="2 3">NIES-4479</strain>
    </source>
</reference>
<feature type="region of interest" description="Disordered" evidence="1">
    <location>
        <begin position="377"/>
        <end position="406"/>
    </location>
</feature>
<comment type="caution">
    <text evidence="2">The sequence shown here is derived from an EMBL/GenBank/DDBJ whole genome shotgun (WGS) entry which is preliminary data.</text>
</comment>
<feature type="compositionally biased region" description="Low complexity" evidence="1">
    <location>
        <begin position="63"/>
        <end position="74"/>
    </location>
</feature>
<feature type="compositionally biased region" description="Gly residues" evidence="1">
    <location>
        <begin position="100"/>
        <end position="117"/>
    </location>
</feature>
<sequence length="443" mass="44701">MARCGGGNCGGDDRISGRLGLSQPPHPAPPEPPPPPPPAVGWQQCAGSERGTGIEGESGRWSATHGTAAAPTGRGTTTVATEIVALVVEVEVQAAMIGGAGARPGAGAGLGQGGRGRSGSRDGWERECERERDREREDPAGRASVGGGGSGSGLARGSSFGHSGPGGSRVSRANSTAMMAAPRDVHAPTGGRPPPVAAGLWARVSRRAGGLAAPCPGMDLALHPAVSALLLHCPSGLRGSFPDPLGEKNSGSRTVRLPCGGIGTRTLPASMCPSSPGTGVRNVNEATRKGSVAAFPVSSVAVPHTAATAQPPAEERTDPGCGAQACAPAAHAADGRACSWAARPVPNPYPLGRPNPDPGTWHQCGAAAARLGFRPAGRLEGHHRGSTPAGGSGRRLAPPPPRVQHLRPDCTRAAAWGPSRVRPPALRRPLPPSSMLWLQALGF</sequence>
<evidence type="ECO:0000256" key="1">
    <source>
        <dbReference type="SAM" id="MobiDB-lite"/>
    </source>
</evidence>